<reference evidence="3" key="2">
    <citation type="submission" date="2023-04" db="EMBL/GenBank/DDBJ databases">
        <authorList>
            <person name="Beletskiy A.V."/>
            <person name="Mardanov A.V."/>
            <person name="Ravin N.V."/>
        </authorList>
    </citation>
    <scope>NUCLEOTIDE SEQUENCE</scope>
    <source>
        <strain evidence="3">GKL-01</strain>
    </source>
</reference>
<feature type="transmembrane region" description="Helical" evidence="1">
    <location>
        <begin position="12"/>
        <end position="29"/>
    </location>
</feature>
<dbReference type="InterPro" id="IPR018764">
    <property type="entry name" value="RskA_C"/>
</dbReference>
<feature type="domain" description="Anti-sigma K factor RskA C-terminal" evidence="2">
    <location>
        <begin position="45"/>
        <end position="133"/>
    </location>
</feature>
<dbReference type="KEGG" id="tdu:QJT80_13880"/>
<sequence length="169" mass="18860">MARLQRGWQNSLIILLVLILLSLGAWYGWQHWFAPSAPATPTSGLSNLHQTLMANPKTIKGNWLHTLNPKAQDVQGDLVWDNASQRGVMQFSNLPAAPANQRYQLWIYDTNSSTEQPISAAQFTQGAERTPLWVELVPTQPVKAPYKFVLQLESPDNSSAAQILLMVQP</sequence>
<reference evidence="3" key="1">
    <citation type="journal article" date="2023" name="Int. J. Mol. Sci.">
        <title>Metagenomics Revealed a New Genus 'Candidatus Thiocaldithrix dubininis' gen. nov., sp. nov. and a New Species 'Candidatus Thiothrix putei' sp. nov. in the Family Thiotrichaceae, Some Members of Which Have Traits of Both Na+- and H+-Motive Energetics.</title>
        <authorList>
            <person name="Ravin N.V."/>
            <person name="Muntyan M.S."/>
            <person name="Smolyakov D.D."/>
            <person name="Rudenko T.S."/>
            <person name="Beletsky A.V."/>
            <person name="Mardanov A.V."/>
            <person name="Grabovich M.Y."/>
        </authorList>
    </citation>
    <scope>NUCLEOTIDE SEQUENCE</scope>
    <source>
        <strain evidence="3">GKL-01</strain>
    </source>
</reference>
<evidence type="ECO:0000256" key="1">
    <source>
        <dbReference type="SAM" id="Phobius"/>
    </source>
</evidence>
<proteinExistence type="predicted"/>
<keyword evidence="1" id="KW-0472">Membrane</keyword>
<evidence type="ECO:0000259" key="2">
    <source>
        <dbReference type="Pfam" id="PF10099"/>
    </source>
</evidence>
<organism evidence="3">
    <name type="scientific">Candidatus Thiocaldithrix dubininis</name>
    <dbReference type="NCBI Taxonomy" id="3080823"/>
    <lineage>
        <taxon>Bacteria</taxon>
        <taxon>Pseudomonadati</taxon>
        <taxon>Pseudomonadota</taxon>
        <taxon>Gammaproteobacteria</taxon>
        <taxon>Thiotrichales</taxon>
        <taxon>Thiotrichaceae</taxon>
        <taxon>Candidatus Thiocaldithrix</taxon>
    </lineage>
</organism>
<dbReference type="EMBL" id="CP124755">
    <property type="protein sequence ID" value="WGZ90560.1"/>
    <property type="molecule type" value="Genomic_DNA"/>
</dbReference>
<dbReference type="AlphaFoldDB" id="A0AA95H5B4"/>
<evidence type="ECO:0000313" key="3">
    <source>
        <dbReference type="EMBL" id="WGZ90560.1"/>
    </source>
</evidence>
<protein>
    <submittedName>
        <fullName evidence="3">Anti-sigma factor</fullName>
    </submittedName>
</protein>
<dbReference type="Pfam" id="PF10099">
    <property type="entry name" value="RskA_C"/>
    <property type="match status" value="1"/>
</dbReference>
<keyword evidence="1" id="KW-1133">Transmembrane helix</keyword>
<accession>A0AA95H5B4</accession>
<keyword evidence="1" id="KW-0812">Transmembrane</keyword>
<dbReference type="Proteomes" id="UP001300672">
    <property type="component" value="Chromosome"/>
</dbReference>
<gene>
    <name evidence="3" type="ORF">QJT80_13880</name>
</gene>
<dbReference type="GO" id="GO:0005886">
    <property type="term" value="C:plasma membrane"/>
    <property type="evidence" value="ECO:0007669"/>
    <property type="project" value="InterPro"/>
</dbReference>
<name>A0AA95H5B4_9GAMM</name>